<evidence type="ECO:0000313" key="2">
    <source>
        <dbReference type="EMBL" id="PSB56758.1"/>
    </source>
</evidence>
<keyword evidence="1" id="KW-1133">Transmembrane helix</keyword>
<proteinExistence type="predicted"/>
<organism evidence="2 3">
    <name type="scientific">Chamaesiphon polymorphus CCALA 037</name>
    <dbReference type="NCBI Taxonomy" id="2107692"/>
    <lineage>
        <taxon>Bacteria</taxon>
        <taxon>Bacillati</taxon>
        <taxon>Cyanobacteriota</taxon>
        <taxon>Cyanophyceae</taxon>
        <taxon>Gomontiellales</taxon>
        <taxon>Chamaesiphonaceae</taxon>
        <taxon>Chamaesiphon</taxon>
    </lineage>
</organism>
<dbReference type="OrthoDB" id="7068331at2"/>
<dbReference type="Proteomes" id="UP000238937">
    <property type="component" value="Unassembled WGS sequence"/>
</dbReference>
<keyword evidence="1" id="KW-0812">Transmembrane</keyword>
<sequence>MTLKEIVDVFSALLTPVTTMITVYIAWQQHKVSRSILRKDLYEKRLRIYQVFMSYLSEIARNRNVNYNRVMQFYAESSECEFLFTAEIVKKADELYQKGIEFSHLNNQLNPSDGSNGLSVGEQRSIVVREESELYRWFTDQISNTRELLREEMSIQESRMPSLVTLNIQKINQKK</sequence>
<name>A0A2T1GGM4_9CYAN</name>
<reference evidence="2 3" key="1">
    <citation type="submission" date="2018-03" db="EMBL/GenBank/DDBJ databases">
        <title>The ancient ancestry and fast evolution of plastids.</title>
        <authorList>
            <person name="Moore K.R."/>
            <person name="Magnabosco C."/>
            <person name="Momper L."/>
            <person name="Gold D.A."/>
            <person name="Bosak T."/>
            <person name="Fournier G.P."/>
        </authorList>
    </citation>
    <scope>NUCLEOTIDE SEQUENCE [LARGE SCALE GENOMIC DNA]</scope>
    <source>
        <strain evidence="2 3">CCALA 037</strain>
    </source>
</reference>
<gene>
    <name evidence="2" type="ORF">C7B77_10775</name>
</gene>
<comment type="caution">
    <text evidence="2">The sequence shown here is derived from an EMBL/GenBank/DDBJ whole genome shotgun (WGS) entry which is preliminary data.</text>
</comment>
<dbReference type="AlphaFoldDB" id="A0A2T1GGM4"/>
<feature type="transmembrane region" description="Helical" evidence="1">
    <location>
        <begin position="6"/>
        <end position="27"/>
    </location>
</feature>
<evidence type="ECO:0000256" key="1">
    <source>
        <dbReference type="SAM" id="Phobius"/>
    </source>
</evidence>
<keyword evidence="3" id="KW-1185">Reference proteome</keyword>
<keyword evidence="1" id="KW-0472">Membrane</keyword>
<accession>A0A2T1GGM4</accession>
<dbReference type="EMBL" id="PVWO01000109">
    <property type="protein sequence ID" value="PSB56758.1"/>
    <property type="molecule type" value="Genomic_DNA"/>
</dbReference>
<evidence type="ECO:0000313" key="3">
    <source>
        <dbReference type="Proteomes" id="UP000238937"/>
    </source>
</evidence>
<protein>
    <submittedName>
        <fullName evidence="2">Uncharacterized protein</fullName>
    </submittedName>
</protein>
<dbReference type="RefSeq" id="WP_106304003.1">
    <property type="nucleotide sequence ID" value="NZ_PVWO01000109.1"/>
</dbReference>